<dbReference type="AlphaFoldDB" id="A0A927CHT5"/>
<gene>
    <name evidence="5" type="ORF">IDH45_33470</name>
</gene>
<dbReference type="PANTHER" id="PTHR43046">
    <property type="entry name" value="GDP-MANNOSE MANNOSYL HYDROLASE"/>
    <property type="match status" value="1"/>
</dbReference>
<dbReference type="Proteomes" id="UP000639396">
    <property type="component" value="Unassembled WGS sequence"/>
</dbReference>
<comment type="cofactor">
    <cofactor evidence="1">
        <name>Mg(2+)</name>
        <dbReference type="ChEBI" id="CHEBI:18420"/>
    </cofactor>
</comment>
<dbReference type="Pfam" id="PF00293">
    <property type="entry name" value="NUDIX"/>
    <property type="match status" value="1"/>
</dbReference>
<organism evidence="5 6">
    <name type="scientific">Paenibacillus oceani</name>
    <dbReference type="NCBI Taxonomy" id="2772510"/>
    <lineage>
        <taxon>Bacteria</taxon>
        <taxon>Bacillati</taxon>
        <taxon>Bacillota</taxon>
        <taxon>Bacilli</taxon>
        <taxon>Bacillales</taxon>
        <taxon>Paenibacillaceae</taxon>
        <taxon>Paenibacillus</taxon>
    </lineage>
</organism>
<dbReference type="PROSITE" id="PS00893">
    <property type="entry name" value="NUDIX_BOX"/>
    <property type="match status" value="1"/>
</dbReference>
<evidence type="ECO:0000256" key="3">
    <source>
        <dbReference type="RuleBase" id="RU003476"/>
    </source>
</evidence>
<reference evidence="5" key="1">
    <citation type="submission" date="2020-09" db="EMBL/GenBank/DDBJ databases">
        <title>A novel bacterium of genus Paenibacillus, isolated from South China Sea.</title>
        <authorList>
            <person name="Huang H."/>
            <person name="Mo K."/>
            <person name="Hu Y."/>
        </authorList>
    </citation>
    <scope>NUCLEOTIDE SEQUENCE</scope>
    <source>
        <strain evidence="5">IB182363</strain>
    </source>
</reference>
<dbReference type="GO" id="GO:0016787">
    <property type="term" value="F:hydrolase activity"/>
    <property type="evidence" value="ECO:0007669"/>
    <property type="project" value="UniProtKB-KW"/>
</dbReference>
<accession>A0A927CHT5</accession>
<dbReference type="PROSITE" id="PS51462">
    <property type="entry name" value="NUDIX"/>
    <property type="match status" value="1"/>
</dbReference>
<evidence type="ECO:0000256" key="2">
    <source>
        <dbReference type="ARBA" id="ARBA00022801"/>
    </source>
</evidence>
<dbReference type="InterPro" id="IPR020084">
    <property type="entry name" value="NUDIX_hydrolase_CS"/>
</dbReference>
<dbReference type="PRINTS" id="PR00502">
    <property type="entry name" value="NUDIXFAMILY"/>
</dbReference>
<protein>
    <submittedName>
        <fullName evidence="5">NUDIX domain-containing protein</fullName>
    </submittedName>
</protein>
<keyword evidence="6" id="KW-1185">Reference proteome</keyword>
<comment type="caution">
    <text evidence="5">The sequence shown here is derived from an EMBL/GenBank/DDBJ whole genome shotgun (WGS) entry which is preliminary data.</text>
</comment>
<dbReference type="InterPro" id="IPR000086">
    <property type="entry name" value="NUDIX_hydrolase_dom"/>
</dbReference>
<evidence type="ECO:0000259" key="4">
    <source>
        <dbReference type="PROSITE" id="PS51462"/>
    </source>
</evidence>
<keyword evidence="2 3" id="KW-0378">Hydrolase</keyword>
<dbReference type="PANTHER" id="PTHR43046:SF14">
    <property type="entry name" value="MUTT_NUDIX FAMILY PROTEIN"/>
    <property type="match status" value="1"/>
</dbReference>
<dbReference type="Gene3D" id="3.90.79.10">
    <property type="entry name" value="Nucleoside Triphosphate Pyrophosphohydrolase"/>
    <property type="match status" value="1"/>
</dbReference>
<dbReference type="InterPro" id="IPR020476">
    <property type="entry name" value="Nudix_hydrolase"/>
</dbReference>
<dbReference type="EMBL" id="JACXJA010000077">
    <property type="protein sequence ID" value="MBD2866887.1"/>
    <property type="molecule type" value="Genomic_DNA"/>
</dbReference>
<name>A0A927CHT5_9BACL</name>
<feature type="domain" description="Nudix hydrolase" evidence="4">
    <location>
        <begin position="1"/>
        <end position="127"/>
    </location>
</feature>
<evidence type="ECO:0000256" key="1">
    <source>
        <dbReference type="ARBA" id="ARBA00001946"/>
    </source>
</evidence>
<dbReference type="SUPFAM" id="SSF55811">
    <property type="entry name" value="Nudix"/>
    <property type="match status" value="1"/>
</dbReference>
<dbReference type="RefSeq" id="WP_190932500.1">
    <property type="nucleotide sequence ID" value="NZ_JACXJA010000077.1"/>
</dbReference>
<proteinExistence type="inferred from homology"/>
<dbReference type="InterPro" id="IPR015797">
    <property type="entry name" value="NUDIX_hydrolase-like_dom_sf"/>
</dbReference>
<evidence type="ECO:0000313" key="5">
    <source>
        <dbReference type="EMBL" id="MBD2866887.1"/>
    </source>
</evidence>
<sequence>MGTRSCVAIVDQGRILMVRQRYKGEQLWTLPGGSIEEGETAAEAAKREALEETGLTVEVGELVAERYSERIKGMYYCFLAKSAEGVPALGTDPELEGGRQELEQLRWFRLEELLEHQEISPIIERLR</sequence>
<comment type="similarity">
    <text evidence="3">Belongs to the Nudix hydrolase family.</text>
</comment>
<evidence type="ECO:0000313" key="6">
    <source>
        <dbReference type="Proteomes" id="UP000639396"/>
    </source>
</evidence>